<proteinExistence type="inferred from homology"/>
<dbReference type="Pfam" id="PF06870">
    <property type="entry name" value="RNA_pol_I_A49"/>
    <property type="match status" value="1"/>
</dbReference>
<evidence type="ECO:0000313" key="6">
    <source>
        <dbReference type="EMBL" id="POS84281.1"/>
    </source>
</evidence>
<dbReference type="PANTHER" id="PTHR14440">
    <property type="entry name" value="DNA-DIRECTED RNA POLYMERASE I SUBUNIT RPA49"/>
    <property type="match status" value="1"/>
</dbReference>
<name>A0A2S4PQH1_9PEZI</name>
<keyword evidence="5" id="KW-0539">Nucleus</keyword>
<dbReference type="GO" id="GO:0005730">
    <property type="term" value="C:nucleolus"/>
    <property type="evidence" value="ECO:0007669"/>
    <property type="project" value="UniProtKB-SubCell"/>
</dbReference>
<comment type="caution">
    <text evidence="6">The sequence shown here is derived from an EMBL/GenBank/DDBJ whole genome shotgun (WGS) entry which is preliminary data.</text>
</comment>
<dbReference type="Proteomes" id="UP000237438">
    <property type="component" value="Unassembled WGS sequence"/>
</dbReference>
<gene>
    <name evidence="6" type="ORF">EPUL_003639</name>
</gene>
<accession>A0A2S4PQH1</accession>
<dbReference type="STRING" id="225359.A0A2S4PQH1"/>
<reference evidence="6 7" key="1">
    <citation type="submission" date="2017-10" db="EMBL/GenBank/DDBJ databases">
        <title>Development of genomic resources for the powdery mildew, Erysiphe pulchra.</title>
        <authorList>
            <person name="Wadl P.A."/>
            <person name="Mack B.M."/>
            <person name="Moore G."/>
            <person name="Beltz S.B."/>
        </authorList>
    </citation>
    <scope>NUCLEOTIDE SEQUENCE [LARGE SCALE GENOMIC DNA]</scope>
    <source>
        <strain evidence="6">Cflorida</strain>
    </source>
</reference>
<dbReference type="GO" id="GO:0006351">
    <property type="term" value="P:DNA-templated transcription"/>
    <property type="evidence" value="ECO:0007669"/>
    <property type="project" value="InterPro"/>
</dbReference>
<dbReference type="AlphaFoldDB" id="A0A2S4PQH1"/>
<sequence>MDFNDSLTITATTPGINVDPSVTFDPYLRNRSNALKGKPSILTQELLLHSSNHPKLDYVAKEEDAGGSNALLKHYVGIYDPDTGKLEIVEARSMVIRGILRAQQCDEDDEKSHNSLREQRNILGRTFGTKKARKAIASITENAISPSLTLRNTDGSHQVNLATAVMLSNVAEATKDMKSREDLFKAADDVKPRPKANMDAKNIEDIYTIESLIGTDVLKAIPVREWQNKARAREEIFVRSKFVANRIQDCANSVEKLKILRFMLMLLEIYGKSRKSKEGRKLPRKEQLNVLIGDIPDVVIAAAKKKFTENDLIKKYHCDFLITHLCAMSLLVDDFQTDTYDLREDLQLDLAQISKYFSEIGVKSHVLGANDVSRYGKATASQRRIAKLKLPLKFPKFSYEGRR</sequence>
<comment type="subcellular location">
    <subcellularLocation>
        <location evidence="1">Nucleus</location>
        <location evidence="1">Nucleolus</location>
    </subcellularLocation>
</comment>
<protein>
    <recommendedName>
        <fullName evidence="8">DNA-directed RNA polymerase I subunit rpa49</fullName>
    </recommendedName>
</protein>
<dbReference type="InterPro" id="IPR009668">
    <property type="entry name" value="RNA_pol-assoc_fac_A49-like"/>
</dbReference>
<dbReference type="OrthoDB" id="532500at2759"/>
<feature type="non-terminal residue" evidence="6">
    <location>
        <position position="403"/>
    </location>
</feature>
<evidence type="ECO:0000256" key="1">
    <source>
        <dbReference type="ARBA" id="ARBA00004604"/>
    </source>
</evidence>
<comment type="similarity">
    <text evidence="2">Belongs to the eukaryotic RPA49/POLR1E RNA polymerase subunit family.</text>
</comment>
<keyword evidence="4" id="KW-0804">Transcription</keyword>
<evidence type="ECO:0000256" key="4">
    <source>
        <dbReference type="ARBA" id="ARBA00023163"/>
    </source>
</evidence>
<evidence type="ECO:0000256" key="2">
    <source>
        <dbReference type="ARBA" id="ARBA00009430"/>
    </source>
</evidence>
<keyword evidence="7" id="KW-1185">Reference proteome</keyword>
<organism evidence="6 7">
    <name type="scientific">Erysiphe pulchra</name>
    <dbReference type="NCBI Taxonomy" id="225359"/>
    <lineage>
        <taxon>Eukaryota</taxon>
        <taxon>Fungi</taxon>
        <taxon>Dikarya</taxon>
        <taxon>Ascomycota</taxon>
        <taxon>Pezizomycotina</taxon>
        <taxon>Leotiomycetes</taxon>
        <taxon>Erysiphales</taxon>
        <taxon>Erysiphaceae</taxon>
        <taxon>Erysiphe</taxon>
    </lineage>
</organism>
<dbReference type="GO" id="GO:0000428">
    <property type="term" value="C:DNA-directed RNA polymerase complex"/>
    <property type="evidence" value="ECO:0007669"/>
    <property type="project" value="UniProtKB-KW"/>
</dbReference>
<evidence type="ECO:0000256" key="5">
    <source>
        <dbReference type="ARBA" id="ARBA00023242"/>
    </source>
</evidence>
<keyword evidence="3" id="KW-0240">DNA-directed RNA polymerase</keyword>
<dbReference type="EMBL" id="PEDP01001090">
    <property type="protein sequence ID" value="POS84281.1"/>
    <property type="molecule type" value="Genomic_DNA"/>
</dbReference>
<evidence type="ECO:0000313" key="7">
    <source>
        <dbReference type="Proteomes" id="UP000237438"/>
    </source>
</evidence>
<evidence type="ECO:0008006" key="8">
    <source>
        <dbReference type="Google" id="ProtNLM"/>
    </source>
</evidence>
<dbReference type="GO" id="GO:0003677">
    <property type="term" value="F:DNA binding"/>
    <property type="evidence" value="ECO:0007669"/>
    <property type="project" value="InterPro"/>
</dbReference>
<evidence type="ECO:0000256" key="3">
    <source>
        <dbReference type="ARBA" id="ARBA00022478"/>
    </source>
</evidence>